<evidence type="ECO:0000256" key="4">
    <source>
        <dbReference type="ARBA" id="ARBA00022502"/>
    </source>
</evidence>
<gene>
    <name evidence="9" type="ORF">PsYK624_021820</name>
</gene>
<dbReference type="GO" id="GO:0016757">
    <property type="term" value="F:glycosyltransferase activity"/>
    <property type="evidence" value="ECO:0007669"/>
    <property type="project" value="UniProtKB-KW"/>
</dbReference>
<evidence type="ECO:0000256" key="8">
    <source>
        <dbReference type="SAM" id="Phobius"/>
    </source>
</evidence>
<comment type="pathway">
    <text evidence="2">Glycolipid biosynthesis; glycosylphosphatidylinositol-anchor biosynthesis.</text>
</comment>
<evidence type="ECO:0000256" key="6">
    <source>
        <dbReference type="ARBA" id="ARBA00022989"/>
    </source>
</evidence>
<keyword evidence="6 8" id="KW-1133">Transmembrane helix</keyword>
<dbReference type="PANTHER" id="PTHR12982:SF0">
    <property type="entry name" value="PHOSPHATIDYLINOSITOL N-ACETYLGLUCOSAMINYLTRANSFERASE SUBUNIT C"/>
    <property type="match status" value="1"/>
</dbReference>
<evidence type="ECO:0000313" key="9">
    <source>
        <dbReference type="EMBL" id="GJE86102.1"/>
    </source>
</evidence>
<organism evidence="9 10">
    <name type="scientific">Phanerochaete sordida</name>
    <dbReference type="NCBI Taxonomy" id="48140"/>
    <lineage>
        <taxon>Eukaryota</taxon>
        <taxon>Fungi</taxon>
        <taxon>Dikarya</taxon>
        <taxon>Basidiomycota</taxon>
        <taxon>Agaricomycotina</taxon>
        <taxon>Agaricomycetes</taxon>
        <taxon>Polyporales</taxon>
        <taxon>Phanerochaetaceae</taxon>
        <taxon>Phanerochaete</taxon>
    </lineage>
</organism>
<dbReference type="EMBL" id="BPQB01000003">
    <property type="protein sequence ID" value="GJE86102.1"/>
    <property type="molecule type" value="Genomic_DNA"/>
</dbReference>
<feature type="transmembrane region" description="Helical" evidence="8">
    <location>
        <begin position="81"/>
        <end position="100"/>
    </location>
</feature>
<dbReference type="PIRSF" id="PIRSF016104">
    <property type="entry name" value="GPI2"/>
    <property type="match status" value="1"/>
</dbReference>
<comment type="similarity">
    <text evidence="3">Belongs to the PIGC family.</text>
</comment>
<feature type="transmembrane region" description="Helical" evidence="8">
    <location>
        <begin position="201"/>
        <end position="220"/>
    </location>
</feature>
<feature type="transmembrane region" description="Helical" evidence="8">
    <location>
        <begin position="43"/>
        <end position="69"/>
    </location>
</feature>
<dbReference type="GO" id="GO:0006506">
    <property type="term" value="P:GPI anchor biosynthetic process"/>
    <property type="evidence" value="ECO:0007669"/>
    <property type="project" value="UniProtKB-KW"/>
</dbReference>
<keyword evidence="9" id="KW-0328">Glycosyltransferase</keyword>
<dbReference type="GO" id="GO:0000506">
    <property type="term" value="C:glycosylphosphatidylinositol-N-acetylglucosaminyltransferase (GPI-GnT) complex"/>
    <property type="evidence" value="ECO:0007669"/>
    <property type="project" value="TreeGrafter"/>
</dbReference>
<dbReference type="Proteomes" id="UP000703269">
    <property type="component" value="Unassembled WGS sequence"/>
</dbReference>
<keyword evidence="7 8" id="KW-0472">Membrane</keyword>
<keyword evidence="10" id="KW-1185">Reference proteome</keyword>
<keyword evidence="9" id="KW-0808">Transferase</keyword>
<name>A0A9P3G103_9APHY</name>
<proteinExistence type="inferred from homology"/>
<evidence type="ECO:0000256" key="3">
    <source>
        <dbReference type="ARBA" id="ARBA00008321"/>
    </source>
</evidence>
<feature type="transmembrane region" description="Helical" evidence="8">
    <location>
        <begin position="227"/>
        <end position="249"/>
    </location>
</feature>
<evidence type="ECO:0000256" key="7">
    <source>
        <dbReference type="ARBA" id="ARBA00023136"/>
    </source>
</evidence>
<protein>
    <submittedName>
        <fullName evidence="9">Phosphatidylinositol N-acetylglucosaminyltransferase</fullName>
    </submittedName>
</protein>
<keyword evidence="4" id="KW-0337">GPI-anchor biosynthesis</keyword>
<accession>A0A9P3G103</accession>
<comment type="subcellular location">
    <subcellularLocation>
        <location evidence="1">Membrane</location>
        <topology evidence="1">Multi-pass membrane protein</topology>
    </subcellularLocation>
</comment>
<dbReference type="PANTHER" id="PTHR12982">
    <property type="entry name" value="PHOSPHATIDYLINOSITOL GLYCAN, CLASS C"/>
    <property type="match status" value="1"/>
</dbReference>
<dbReference type="OrthoDB" id="196709at2759"/>
<evidence type="ECO:0000256" key="1">
    <source>
        <dbReference type="ARBA" id="ARBA00004141"/>
    </source>
</evidence>
<feature type="transmembrane region" description="Helical" evidence="8">
    <location>
        <begin position="121"/>
        <end position="140"/>
    </location>
</feature>
<dbReference type="InterPro" id="IPR009450">
    <property type="entry name" value="Plno_GlcNAc_GPI2"/>
</dbReference>
<evidence type="ECO:0000256" key="5">
    <source>
        <dbReference type="ARBA" id="ARBA00022692"/>
    </source>
</evidence>
<dbReference type="AlphaFoldDB" id="A0A9P3G103"/>
<dbReference type="Pfam" id="PF06432">
    <property type="entry name" value="GPI2"/>
    <property type="match status" value="1"/>
</dbReference>
<keyword evidence="5 8" id="KW-0812">Transmembrane</keyword>
<comment type="caution">
    <text evidence="9">The sequence shown here is derived from an EMBL/GenBank/DDBJ whole genome shotgun (WGS) entry which is preliminary data.</text>
</comment>
<sequence length="303" mass="32853">MASASGAEVEWERVLWKRQPFPDNYVPKTFLSSLSTNANFRPYTYASLVLASCTISLHLAVIFIFLAIFVRLRERTLDPRLLVWISVLSFVCFYTLWEIVEHLATAQSRLANRAKTVKSSILIFLALLALSPVLRTLTAATSSDSIWALAACLFALNVLLADYTPMLSAQQHPRERLSSVLSVNAAIAASVVLASRLADDVSVFALMLLSVEAFALAPLLRRRLQTAPAGFAGLTLLAAGLAVALTAGLSRTVAVLYAAAFAFVTLAAPSLLVWAQRYKNEIRGSWDPAVPKVNLAPHGARPG</sequence>
<reference evidence="9 10" key="1">
    <citation type="submission" date="2021-08" db="EMBL/GenBank/DDBJ databases">
        <title>Draft Genome Sequence of Phanerochaete sordida strain YK-624.</title>
        <authorList>
            <person name="Mori T."/>
            <person name="Dohra H."/>
            <person name="Suzuki T."/>
            <person name="Kawagishi H."/>
            <person name="Hirai H."/>
        </authorList>
    </citation>
    <scope>NUCLEOTIDE SEQUENCE [LARGE SCALE GENOMIC DNA]</scope>
    <source>
        <strain evidence="9 10">YK-624</strain>
    </source>
</reference>
<feature type="transmembrane region" description="Helical" evidence="8">
    <location>
        <begin position="177"/>
        <end position="195"/>
    </location>
</feature>
<feature type="transmembrane region" description="Helical" evidence="8">
    <location>
        <begin position="255"/>
        <end position="275"/>
    </location>
</feature>
<evidence type="ECO:0000256" key="2">
    <source>
        <dbReference type="ARBA" id="ARBA00004687"/>
    </source>
</evidence>
<evidence type="ECO:0000313" key="10">
    <source>
        <dbReference type="Proteomes" id="UP000703269"/>
    </source>
</evidence>
<feature type="transmembrane region" description="Helical" evidence="8">
    <location>
        <begin position="146"/>
        <end position="165"/>
    </location>
</feature>